<feature type="signal peptide" evidence="1">
    <location>
        <begin position="1"/>
        <end position="23"/>
    </location>
</feature>
<organism evidence="2 3">
    <name type="scientific">Kingella potus</name>
    <dbReference type="NCBI Taxonomy" id="265175"/>
    <lineage>
        <taxon>Bacteria</taxon>
        <taxon>Pseudomonadati</taxon>
        <taxon>Pseudomonadota</taxon>
        <taxon>Betaproteobacteria</taxon>
        <taxon>Neisseriales</taxon>
        <taxon>Neisseriaceae</taxon>
        <taxon>Kingella</taxon>
    </lineage>
</organism>
<name>A0A377QYV4_9NEIS</name>
<dbReference type="RefSeq" id="WP_147286571.1">
    <property type="nucleotide sequence ID" value="NZ_CP091516.1"/>
</dbReference>
<dbReference type="AlphaFoldDB" id="A0A377QYV4"/>
<sequence length="127" mass="14016">MPAKAKYLLFFLLGSLSTAAALAVLSANYSDYRRRAEISIETARLRPLQERIAAELEARGQTSAAADGIRRSYPAVAAVSRDGWLLLHTPRYGQSVLLVPQRENGRIVWRAHFNDTDAAANGKFLCI</sequence>
<proteinExistence type="predicted"/>
<protein>
    <submittedName>
        <fullName evidence="2">Uncharacterized protein</fullName>
    </submittedName>
</protein>
<keyword evidence="3" id="KW-1185">Reference proteome</keyword>
<dbReference type="Proteomes" id="UP000254293">
    <property type="component" value="Unassembled WGS sequence"/>
</dbReference>
<evidence type="ECO:0000313" key="2">
    <source>
        <dbReference type="EMBL" id="STR00564.1"/>
    </source>
</evidence>
<keyword evidence="1" id="KW-0732">Signal</keyword>
<accession>A0A377QYV4</accession>
<feature type="chain" id="PRO_5016764513" evidence="1">
    <location>
        <begin position="24"/>
        <end position="127"/>
    </location>
</feature>
<dbReference type="EMBL" id="UGJJ01000001">
    <property type="protein sequence ID" value="STR00564.1"/>
    <property type="molecule type" value="Genomic_DNA"/>
</dbReference>
<evidence type="ECO:0000256" key="1">
    <source>
        <dbReference type="SAM" id="SignalP"/>
    </source>
</evidence>
<dbReference type="OrthoDB" id="8611215at2"/>
<evidence type="ECO:0000313" key="3">
    <source>
        <dbReference type="Proteomes" id="UP000254293"/>
    </source>
</evidence>
<gene>
    <name evidence="2" type="ORF">NCTC13336_00773</name>
</gene>
<reference evidence="2 3" key="1">
    <citation type="submission" date="2018-06" db="EMBL/GenBank/DDBJ databases">
        <authorList>
            <consortium name="Pathogen Informatics"/>
            <person name="Doyle S."/>
        </authorList>
    </citation>
    <scope>NUCLEOTIDE SEQUENCE [LARGE SCALE GENOMIC DNA]</scope>
    <source>
        <strain evidence="2 3">NCTC13336</strain>
    </source>
</reference>